<reference evidence="2" key="1">
    <citation type="submission" date="2020-11" db="EMBL/GenBank/DDBJ databases">
        <authorList>
            <consortium name="DOE Joint Genome Institute"/>
            <person name="Ahrendt S."/>
            <person name="Riley R."/>
            <person name="Andreopoulos W."/>
            <person name="Labutti K."/>
            <person name="Pangilinan J."/>
            <person name="Ruiz-Duenas F.J."/>
            <person name="Barrasa J.M."/>
            <person name="Sanchez-Garcia M."/>
            <person name="Camarero S."/>
            <person name="Miyauchi S."/>
            <person name="Serrano A."/>
            <person name="Linde D."/>
            <person name="Babiker R."/>
            <person name="Drula E."/>
            <person name="Ayuso-Fernandez I."/>
            <person name="Pacheco R."/>
            <person name="Padilla G."/>
            <person name="Ferreira P."/>
            <person name="Barriuso J."/>
            <person name="Kellner H."/>
            <person name="Castanera R."/>
            <person name="Alfaro M."/>
            <person name="Ramirez L."/>
            <person name="Pisabarro A.G."/>
            <person name="Kuo A."/>
            <person name="Tritt A."/>
            <person name="Lipzen A."/>
            <person name="He G."/>
            <person name="Yan M."/>
            <person name="Ng V."/>
            <person name="Cullen D."/>
            <person name="Martin F."/>
            <person name="Rosso M.-N."/>
            <person name="Henrissat B."/>
            <person name="Hibbett D."/>
            <person name="Martinez A.T."/>
            <person name="Grigoriev I.V."/>
        </authorList>
    </citation>
    <scope>NUCLEOTIDE SEQUENCE</scope>
    <source>
        <strain evidence="2">AH 40177</strain>
    </source>
</reference>
<evidence type="ECO:0000313" key="2">
    <source>
        <dbReference type="EMBL" id="KAF9061398.1"/>
    </source>
</evidence>
<keyword evidence="1" id="KW-1133">Transmembrane helix</keyword>
<keyword evidence="1" id="KW-0812">Transmembrane</keyword>
<organism evidence="2 3">
    <name type="scientific">Rhodocollybia butyracea</name>
    <dbReference type="NCBI Taxonomy" id="206335"/>
    <lineage>
        <taxon>Eukaryota</taxon>
        <taxon>Fungi</taxon>
        <taxon>Dikarya</taxon>
        <taxon>Basidiomycota</taxon>
        <taxon>Agaricomycotina</taxon>
        <taxon>Agaricomycetes</taxon>
        <taxon>Agaricomycetidae</taxon>
        <taxon>Agaricales</taxon>
        <taxon>Marasmiineae</taxon>
        <taxon>Omphalotaceae</taxon>
        <taxon>Rhodocollybia</taxon>
    </lineage>
</organism>
<keyword evidence="3" id="KW-1185">Reference proteome</keyword>
<dbReference type="EMBL" id="JADNRY010000203">
    <property type="protein sequence ID" value="KAF9061398.1"/>
    <property type="molecule type" value="Genomic_DNA"/>
</dbReference>
<evidence type="ECO:0000256" key="1">
    <source>
        <dbReference type="SAM" id="Phobius"/>
    </source>
</evidence>
<sequence>MAEMEEILAVVVQQQQQQFLGSFLVLLVPFPLLLSLSLFPLRFLLIKPPRKLHINITIFLHAVLPLPLPAVELSDKLSWDEYIEGWGCGRRGMCGMCWDRRRRRGVCRESRRRRMCMGRWGPLRCDDGWARHREVEATGVAPLGMDQESLGKETGIPVLNGWSEFRGIWIGSITLMVLESSTCKDWEHYYHGYVVQFHCGQTLVLESMRDKDLAGPGFNAVGTGAGPVLATPGLGAGLFSAE</sequence>
<dbReference type="AlphaFoldDB" id="A0A9P5U1B0"/>
<feature type="transmembrane region" description="Helical" evidence="1">
    <location>
        <begin position="20"/>
        <end position="45"/>
    </location>
</feature>
<evidence type="ECO:0000313" key="3">
    <source>
        <dbReference type="Proteomes" id="UP000772434"/>
    </source>
</evidence>
<comment type="caution">
    <text evidence="2">The sequence shown here is derived from an EMBL/GenBank/DDBJ whole genome shotgun (WGS) entry which is preliminary data.</text>
</comment>
<protein>
    <submittedName>
        <fullName evidence="2">Uncharacterized protein</fullName>
    </submittedName>
</protein>
<keyword evidence="1" id="KW-0472">Membrane</keyword>
<gene>
    <name evidence="2" type="ORF">BDP27DRAFT_1369678</name>
</gene>
<proteinExistence type="predicted"/>
<accession>A0A9P5U1B0</accession>
<dbReference type="Proteomes" id="UP000772434">
    <property type="component" value="Unassembled WGS sequence"/>
</dbReference>
<name>A0A9P5U1B0_9AGAR</name>